<evidence type="ECO:0000313" key="3">
    <source>
        <dbReference type="EMBL" id="RSD31207.1"/>
    </source>
</evidence>
<feature type="chain" id="PRO_5018687154" evidence="1">
    <location>
        <begin position="25"/>
        <end position="398"/>
    </location>
</feature>
<evidence type="ECO:0000256" key="1">
    <source>
        <dbReference type="SAM" id="SignalP"/>
    </source>
</evidence>
<keyword evidence="1" id="KW-0732">Signal</keyword>
<keyword evidence="3" id="KW-0378">Hydrolase</keyword>
<evidence type="ECO:0000259" key="2">
    <source>
        <dbReference type="Pfam" id="PF03372"/>
    </source>
</evidence>
<keyword evidence="3" id="KW-0540">Nuclease</keyword>
<keyword evidence="3" id="KW-0269">Exonuclease</keyword>
<dbReference type="Gene3D" id="2.80.10.50">
    <property type="match status" value="1"/>
</dbReference>
<sequence>MKNTNNFWYLLFTLLFFFSASTYADLRVASFNMNGRTEKIPDFKKFLSGEEVVVLQEVNDIQKTRDQYSDYPYVYTTTNSTTASSFNVKTASIMVLSQVPFKSTYSELIQTDPAVDKWERNAQHVVLNIGDGNTLNLFHYHNTFNFHKNGSQWERTGMRKFATWVKSRLNTSDLSSARNVILAGDFNVYRHHAEQELPSLECKNEWVDYVCSSIQVLDQGNYDSGEPISDHKAVWATLDTTINIPNAIGPKVRIFNKQQGEYLYAADFSPFDDDRRRVFTWILGTPVTTGEWRLEDIGNGTVRLFNIHQQEYLYAADFAPYDQDRRRVFTWRPGHAPVQGQWKIENIAYGEVRILNTHQNEYLYAADFQPFDRDRRRVFTWRPGTPVNQGAWIIEYIN</sequence>
<feature type="domain" description="Endonuclease/exonuclease/phosphatase" evidence="2">
    <location>
        <begin position="29"/>
        <end position="193"/>
    </location>
</feature>
<keyword evidence="4" id="KW-1185">Reference proteome</keyword>
<reference evidence="3 4" key="1">
    <citation type="submission" date="2018-12" db="EMBL/GenBank/DDBJ databases">
        <title>Genomic taxonomy of the Vibrionaceae family.</title>
        <authorList>
            <person name="Gomez-Gil B."/>
            <person name="Enciso-Ibarra K."/>
        </authorList>
    </citation>
    <scope>NUCLEOTIDE SEQUENCE [LARGE SCALE GENOMIC DNA]</scope>
    <source>
        <strain evidence="3 4">CAIM 594</strain>
    </source>
</reference>
<gene>
    <name evidence="3" type="ORF">EJA03_10105</name>
</gene>
<dbReference type="GO" id="GO:0004519">
    <property type="term" value="F:endonuclease activity"/>
    <property type="evidence" value="ECO:0007669"/>
    <property type="project" value="UniProtKB-KW"/>
</dbReference>
<protein>
    <submittedName>
        <fullName evidence="3">Endonuclease/exonuclease/phosphatase family protein</fullName>
    </submittedName>
</protein>
<dbReference type="Proteomes" id="UP000269041">
    <property type="component" value="Unassembled WGS sequence"/>
</dbReference>
<comment type="caution">
    <text evidence="3">The sequence shown here is derived from an EMBL/GenBank/DDBJ whole genome shotgun (WGS) entry which is preliminary data.</text>
</comment>
<dbReference type="CDD" id="cd23667">
    <property type="entry name" value="beta-trefoil_Ricin_CqDVP-like"/>
    <property type="match status" value="1"/>
</dbReference>
<dbReference type="AlphaFoldDB" id="A0A3R9E018"/>
<dbReference type="RefSeq" id="WP_125321165.1">
    <property type="nucleotide sequence ID" value="NZ_AP024889.1"/>
</dbReference>
<organism evidence="3 4">
    <name type="scientific">Vibrio pectenicida</name>
    <dbReference type="NCBI Taxonomy" id="62763"/>
    <lineage>
        <taxon>Bacteria</taxon>
        <taxon>Pseudomonadati</taxon>
        <taxon>Pseudomonadota</taxon>
        <taxon>Gammaproteobacteria</taxon>
        <taxon>Vibrionales</taxon>
        <taxon>Vibrionaceae</taxon>
        <taxon>Vibrio</taxon>
    </lineage>
</organism>
<proteinExistence type="predicted"/>
<dbReference type="Gene3D" id="3.60.10.10">
    <property type="entry name" value="Endonuclease/exonuclease/phosphatase"/>
    <property type="match status" value="1"/>
</dbReference>
<dbReference type="SUPFAM" id="SSF56219">
    <property type="entry name" value="DNase I-like"/>
    <property type="match status" value="1"/>
</dbReference>
<feature type="signal peptide" evidence="1">
    <location>
        <begin position="1"/>
        <end position="24"/>
    </location>
</feature>
<accession>A0A3R9E018</accession>
<name>A0A3R9E018_9VIBR</name>
<dbReference type="OrthoDB" id="5842285at2"/>
<dbReference type="GO" id="GO:0004527">
    <property type="term" value="F:exonuclease activity"/>
    <property type="evidence" value="ECO:0007669"/>
    <property type="project" value="UniProtKB-KW"/>
</dbReference>
<dbReference type="Pfam" id="PF03372">
    <property type="entry name" value="Exo_endo_phos"/>
    <property type="match status" value="1"/>
</dbReference>
<dbReference type="InterPro" id="IPR005135">
    <property type="entry name" value="Endo/exonuclease/phosphatase"/>
</dbReference>
<dbReference type="InterPro" id="IPR035992">
    <property type="entry name" value="Ricin_B-like_lectins"/>
</dbReference>
<dbReference type="EMBL" id="RSFA01000039">
    <property type="protein sequence ID" value="RSD31207.1"/>
    <property type="molecule type" value="Genomic_DNA"/>
</dbReference>
<dbReference type="InterPro" id="IPR036691">
    <property type="entry name" value="Endo/exonu/phosph_ase_sf"/>
</dbReference>
<evidence type="ECO:0000313" key="4">
    <source>
        <dbReference type="Proteomes" id="UP000269041"/>
    </source>
</evidence>
<keyword evidence="3" id="KW-0255">Endonuclease</keyword>
<dbReference type="SUPFAM" id="SSF50370">
    <property type="entry name" value="Ricin B-like lectins"/>
    <property type="match status" value="1"/>
</dbReference>